<reference evidence="2" key="1">
    <citation type="journal article" date="2019" name="Int. J. Syst. Evol. Microbiol.">
        <title>The Global Catalogue of Microorganisms (GCM) 10K type strain sequencing project: providing services to taxonomists for standard genome sequencing and annotation.</title>
        <authorList>
            <consortium name="The Broad Institute Genomics Platform"/>
            <consortium name="The Broad Institute Genome Sequencing Center for Infectious Disease"/>
            <person name="Wu L."/>
            <person name="Ma J."/>
        </authorList>
    </citation>
    <scope>NUCLEOTIDE SEQUENCE [LARGE SCALE GENOMIC DNA]</scope>
    <source>
        <strain evidence="2">NBRC 101365</strain>
    </source>
</reference>
<name>A0ABQ6CG96_9HYPH</name>
<dbReference type="Proteomes" id="UP001156882">
    <property type="component" value="Unassembled WGS sequence"/>
</dbReference>
<evidence type="ECO:0000313" key="1">
    <source>
        <dbReference type="EMBL" id="GLS19175.1"/>
    </source>
</evidence>
<proteinExistence type="predicted"/>
<dbReference type="EMBL" id="BSPC01000021">
    <property type="protein sequence ID" value="GLS19175.1"/>
    <property type="molecule type" value="Genomic_DNA"/>
</dbReference>
<comment type="caution">
    <text evidence="1">The sequence shown here is derived from an EMBL/GenBank/DDBJ whole genome shotgun (WGS) entry which is preliminary data.</text>
</comment>
<keyword evidence="2" id="KW-1185">Reference proteome</keyword>
<gene>
    <name evidence="1" type="ORF">GCM10007874_21920</name>
</gene>
<sequence length="58" mass="6382">MLKLDGALGIALDLHATQHLGLAGVQRDTGRIDWNATVEVRRHQSELCHMASMETSAR</sequence>
<protein>
    <submittedName>
        <fullName evidence="1">Uncharacterized protein</fullName>
    </submittedName>
</protein>
<organism evidence="1 2">
    <name type="scientific">Labrys miyagiensis</name>
    <dbReference type="NCBI Taxonomy" id="346912"/>
    <lineage>
        <taxon>Bacteria</taxon>
        <taxon>Pseudomonadati</taxon>
        <taxon>Pseudomonadota</taxon>
        <taxon>Alphaproteobacteria</taxon>
        <taxon>Hyphomicrobiales</taxon>
        <taxon>Xanthobacteraceae</taxon>
        <taxon>Labrys</taxon>
    </lineage>
</organism>
<evidence type="ECO:0000313" key="2">
    <source>
        <dbReference type="Proteomes" id="UP001156882"/>
    </source>
</evidence>
<accession>A0ABQ6CG96</accession>